<dbReference type="RefSeq" id="WP_237307048.1">
    <property type="nucleotide sequence ID" value="NZ_CP021748.1"/>
</dbReference>
<dbReference type="STRING" id="67267.GCA_000716675_00145"/>
<evidence type="ECO:0000313" key="4">
    <source>
        <dbReference type="Proteomes" id="UP000195880"/>
    </source>
</evidence>
<dbReference type="EMBL" id="CP021748">
    <property type="protein sequence ID" value="ARX82366.1"/>
    <property type="molecule type" value="Genomic_DNA"/>
</dbReference>
<proteinExistence type="predicted"/>
<evidence type="ECO:0000256" key="1">
    <source>
        <dbReference type="SAM" id="MobiDB-lite"/>
    </source>
</evidence>
<feature type="region of interest" description="Disordered" evidence="1">
    <location>
        <begin position="1"/>
        <end position="20"/>
    </location>
</feature>
<evidence type="ECO:0000313" key="3">
    <source>
        <dbReference type="EMBL" id="ARX82366.1"/>
    </source>
</evidence>
<keyword evidence="2" id="KW-1133">Transmembrane helix</keyword>
<dbReference type="Proteomes" id="UP000195880">
    <property type="component" value="Chromosome"/>
</dbReference>
<sequence>MSQYQVAPAPVDPRRAARANRAVRRPGTLTTLVWTSVISAVSAIVGAVLVFAGGNDMADENIRDVIDDHPDVVGLPSNTTAADIKSLSGPIWDELVSDRAGALAARAGFAIFTAVCLLVFTLCVRRKAATWARVFITISGVVALFPHVLILGDYEPESVMAFSFVALLTVLVAVVCAWLPATNRYARDQKTPPPPPAVPYGAPAHPGDRMPY</sequence>
<gene>
    <name evidence="3" type="ORF">SMD44_01776</name>
</gene>
<feature type="transmembrane region" description="Helical" evidence="2">
    <location>
        <begin position="103"/>
        <end position="124"/>
    </location>
</feature>
<accession>A0A1Z1W7I4</accession>
<organism evidence="3 4">
    <name type="scientific">Streptomyces alboflavus</name>
    <dbReference type="NCBI Taxonomy" id="67267"/>
    <lineage>
        <taxon>Bacteria</taxon>
        <taxon>Bacillati</taxon>
        <taxon>Actinomycetota</taxon>
        <taxon>Actinomycetes</taxon>
        <taxon>Kitasatosporales</taxon>
        <taxon>Streptomycetaceae</taxon>
        <taxon>Streptomyces</taxon>
    </lineage>
</organism>
<feature type="transmembrane region" description="Helical" evidence="2">
    <location>
        <begin position="31"/>
        <end position="52"/>
    </location>
</feature>
<keyword evidence="4" id="KW-1185">Reference proteome</keyword>
<feature type="transmembrane region" description="Helical" evidence="2">
    <location>
        <begin position="158"/>
        <end position="181"/>
    </location>
</feature>
<dbReference type="eggNOG" id="ENOG502ZKHS">
    <property type="taxonomic scope" value="Bacteria"/>
</dbReference>
<keyword evidence="2" id="KW-0472">Membrane</keyword>
<protein>
    <submittedName>
        <fullName evidence="3">Uncharacterized protein</fullName>
    </submittedName>
</protein>
<dbReference type="AlphaFoldDB" id="A0A1Z1W7I4"/>
<reference evidence="3 4" key="1">
    <citation type="submission" date="2017-05" db="EMBL/GenBank/DDBJ databases">
        <title>Streptomyces alboflavus Genome sequencing and assembly.</title>
        <authorList>
            <person name="Wang Y."/>
            <person name="Du B."/>
            <person name="Ding Y."/>
            <person name="Liu H."/>
            <person name="Hou Q."/>
            <person name="Liu K."/>
            <person name="Wang C."/>
            <person name="Yao L."/>
        </authorList>
    </citation>
    <scope>NUCLEOTIDE SEQUENCE [LARGE SCALE GENOMIC DNA]</scope>
    <source>
        <strain evidence="3 4">MDJK44</strain>
    </source>
</reference>
<keyword evidence="2" id="KW-0812">Transmembrane</keyword>
<feature type="region of interest" description="Disordered" evidence="1">
    <location>
        <begin position="189"/>
        <end position="212"/>
    </location>
</feature>
<name>A0A1Z1W7I4_9ACTN</name>
<dbReference type="KEGG" id="salf:SMD44_01776"/>
<evidence type="ECO:0000256" key="2">
    <source>
        <dbReference type="SAM" id="Phobius"/>
    </source>
</evidence>
<feature type="transmembrane region" description="Helical" evidence="2">
    <location>
        <begin position="131"/>
        <end position="152"/>
    </location>
</feature>